<evidence type="ECO:0000256" key="2">
    <source>
        <dbReference type="ARBA" id="ARBA00022692"/>
    </source>
</evidence>
<dbReference type="Pfam" id="PF00664">
    <property type="entry name" value="ABC_membrane"/>
    <property type="match status" value="1"/>
</dbReference>
<evidence type="ECO:0000313" key="8">
    <source>
        <dbReference type="Proteomes" id="UP000671119"/>
    </source>
</evidence>
<name>A0ABD4Q5P7_MYCTX</name>
<evidence type="ECO:0000256" key="1">
    <source>
        <dbReference type="ARBA" id="ARBA00004651"/>
    </source>
</evidence>
<dbReference type="EMBL" id="JAGIZI010000762">
    <property type="protein sequence ID" value="MBP0685936.1"/>
    <property type="molecule type" value="Genomic_DNA"/>
</dbReference>
<keyword evidence="4 5" id="KW-0472">Membrane</keyword>
<comment type="caution">
    <text evidence="7">The sequence shown here is derived from an EMBL/GenBank/DDBJ whole genome shotgun (WGS) entry which is preliminary data.</text>
</comment>
<dbReference type="InterPro" id="IPR036640">
    <property type="entry name" value="ABC1_TM_sf"/>
</dbReference>
<sequence length="76" mass="8162">PLSYFEKRHIGDVVSRFSSLVPIQSALTTDIVAAVLDVTVVAGSLSLMLIYGGWLTWVAVATLAIQTLIRVVSYPA</sequence>
<dbReference type="Gene3D" id="1.20.1560.10">
    <property type="entry name" value="ABC transporter type 1, transmembrane domain"/>
    <property type="match status" value="1"/>
</dbReference>
<feature type="non-terminal residue" evidence="7">
    <location>
        <position position="76"/>
    </location>
</feature>
<feature type="non-terminal residue" evidence="7">
    <location>
        <position position="1"/>
    </location>
</feature>
<evidence type="ECO:0000313" key="7">
    <source>
        <dbReference type="EMBL" id="MBP0685936.1"/>
    </source>
</evidence>
<dbReference type="GO" id="GO:0005886">
    <property type="term" value="C:plasma membrane"/>
    <property type="evidence" value="ECO:0007669"/>
    <property type="project" value="UniProtKB-SubCell"/>
</dbReference>
<organism evidence="7 8">
    <name type="scientific">Mycobacterium tuberculosis</name>
    <dbReference type="NCBI Taxonomy" id="1773"/>
    <lineage>
        <taxon>Bacteria</taxon>
        <taxon>Bacillati</taxon>
        <taxon>Actinomycetota</taxon>
        <taxon>Actinomycetes</taxon>
        <taxon>Mycobacteriales</taxon>
        <taxon>Mycobacteriaceae</taxon>
        <taxon>Mycobacterium</taxon>
        <taxon>Mycobacterium tuberculosis complex</taxon>
    </lineage>
</organism>
<comment type="subcellular location">
    <subcellularLocation>
        <location evidence="1">Cell membrane</location>
        <topology evidence="1">Multi-pass membrane protein</topology>
    </subcellularLocation>
</comment>
<evidence type="ECO:0000259" key="6">
    <source>
        <dbReference type="PROSITE" id="PS50929"/>
    </source>
</evidence>
<dbReference type="InterPro" id="IPR011527">
    <property type="entry name" value="ABC1_TM_dom"/>
</dbReference>
<keyword evidence="2 5" id="KW-0812">Transmembrane</keyword>
<feature type="domain" description="ABC transmembrane type-1" evidence="6">
    <location>
        <begin position="1"/>
        <end position="76"/>
    </location>
</feature>
<dbReference type="PROSITE" id="PS50929">
    <property type="entry name" value="ABC_TM1F"/>
    <property type="match status" value="1"/>
</dbReference>
<proteinExistence type="predicted"/>
<dbReference type="AlphaFoldDB" id="A0ABD4Q5P7"/>
<dbReference type="Proteomes" id="UP000671119">
    <property type="component" value="Unassembled WGS sequence"/>
</dbReference>
<reference evidence="7 8" key="1">
    <citation type="submission" date="2021-03" db="EMBL/GenBank/DDBJ databases">
        <title>Whole Genome Sequencing of Mycobacterium tuberculosis clinical isolates from Arunachal Pradesh, India.</title>
        <authorList>
            <person name="Singh S."/>
            <person name="Mudliar S.R."/>
            <person name="Kulsum U."/>
            <person name="Rufai S.B."/>
            <person name="Singh P.K."/>
            <person name="Umpo M."/>
            <person name="Nyori M."/>
        </authorList>
    </citation>
    <scope>NUCLEOTIDE SEQUENCE [LARGE SCALE GENOMIC DNA]</scope>
    <source>
        <strain evidence="7 8">OMICS/BPL/0142/20/SP</strain>
    </source>
</reference>
<keyword evidence="3 5" id="KW-1133">Transmembrane helix</keyword>
<dbReference type="RefSeq" id="WP_272875372.1">
    <property type="nucleotide sequence ID" value="NZ_JAGIZI010000762.1"/>
</dbReference>
<evidence type="ECO:0000256" key="5">
    <source>
        <dbReference type="SAM" id="Phobius"/>
    </source>
</evidence>
<protein>
    <submittedName>
        <fullName evidence="7">Colicin V synthesis protein</fullName>
    </submittedName>
</protein>
<feature type="transmembrane region" description="Helical" evidence="5">
    <location>
        <begin position="54"/>
        <end position="72"/>
    </location>
</feature>
<accession>A0ABD4Q5P7</accession>
<evidence type="ECO:0000256" key="4">
    <source>
        <dbReference type="ARBA" id="ARBA00023136"/>
    </source>
</evidence>
<gene>
    <name evidence="7" type="ORF">J8J21_23095</name>
</gene>
<dbReference type="SUPFAM" id="SSF90123">
    <property type="entry name" value="ABC transporter transmembrane region"/>
    <property type="match status" value="1"/>
</dbReference>
<evidence type="ECO:0000256" key="3">
    <source>
        <dbReference type="ARBA" id="ARBA00022989"/>
    </source>
</evidence>